<evidence type="ECO:0000256" key="1">
    <source>
        <dbReference type="SAM" id="MobiDB-lite"/>
    </source>
</evidence>
<feature type="compositionally biased region" description="Polar residues" evidence="1">
    <location>
        <begin position="10"/>
        <end position="20"/>
    </location>
</feature>
<dbReference type="EMBL" id="SRLO01000088">
    <property type="protein sequence ID" value="TNN76952.1"/>
    <property type="molecule type" value="Genomic_DNA"/>
</dbReference>
<sequence length="150" mass="17095">MEARVDTLVPQRQQRSRQPADQNLFVRPTWPLEHDSLLTAPFAHVSPRALIPPDLNLNRKEDIWSTNDEQRLLLHRGVRQLLPVDDQDVPQVLFALCKRQLAKRRVVRGLVQWDKAYLAFLAVVLVVLGIVFLILILLVAVAIRFVAVAG</sequence>
<name>A0A4Z2II01_9TELE</name>
<dbReference type="AlphaFoldDB" id="A0A4Z2II01"/>
<keyword evidence="2" id="KW-0812">Transmembrane</keyword>
<evidence type="ECO:0000313" key="3">
    <source>
        <dbReference type="EMBL" id="TNN76952.1"/>
    </source>
</evidence>
<feature type="region of interest" description="Disordered" evidence="1">
    <location>
        <begin position="1"/>
        <end position="20"/>
    </location>
</feature>
<keyword evidence="4" id="KW-1185">Reference proteome</keyword>
<accession>A0A4Z2II01</accession>
<evidence type="ECO:0000313" key="4">
    <source>
        <dbReference type="Proteomes" id="UP000314294"/>
    </source>
</evidence>
<comment type="caution">
    <text evidence="3">The sequence shown here is derived from an EMBL/GenBank/DDBJ whole genome shotgun (WGS) entry which is preliminary data.</text>
</comment>
<keyword evidence="2" id="KW-1133">Transmembrane helix</keyword>
<reference evidence="3 4" key="1">
    <citation type="submission" date="2019-03" db="EMBL/GenBank/DDBJ databases">
        <title>First draft genome of Liparis tanakae, snailfish: a comprehensive survey of snailfish specific genes.</title>
        <authorList>
            <person name="Kim W."/>
            <person name="Song I."/>
            <person name="Jeong J.-H."/>
            <person name="Kim D."/>
            <person name="Kim S."/>
            <person name="Ryu S."/>
            <person name="Song J.Y."/>
            <person name="Lee S.K."/>
        </authorList>
    </citation>
    <scope>NUCLEOTIDE SEQUENCE [LARGE SCALE GENOMIC DNA]</scope>
    <source>
        <tissue evidence="3">Muscle</tissue>
    </source>
</reference>
<feature type="transmembrane region" description="Helical" evidence="2">
    <location>
        <begin position="117"/>
        <end position="147"/>
    </location>
</feature>
<evidence type="ECO:0000256" key="2">
    <source>
        <dbReference type="SAM" id="Phobius"/>
    </source>
</evidence>
<organism evidence="3 4">
    <name type="scientific">Liparis tanakae</name>
    <name type="common">Tanaka's snailfish</name>
    <dbReference type="NCBI Taxonomy" id="230148"/>
    <lineage>
        <taxon>Eukaryota</taxon>
        <taxon>Metazoa</taxon>
        <taxon>Chordata</taxon>
        <taxon>Craniata</taxon>
        <taxon>Vertebrata</taxon>
        <taxon>Euteleostomi</taxon>
        <taxon>Actinopterygii</taxon>
        <taxon>Neopterygii</taxon>
        <taxon>Teleostei</taxon>
        <taxon>Neoteleostei</taxon>
        <taxon>Acanthomorphata</taxon>
        <taxon>Eupercaria</taxon>
        <taxon>Perciformes</taxon>
        <taxon>Cottioidei</taxon>
        <taxon>Cottales</taxon>
        <taxon>Liparidae</taxon>
        <taxon>Liparis</taxon>
    </lineage>
</organism>
<protein>
    <submittedName>
        <fullName evidence="3">Uncharacterized protein</fullName>
    </submittedName>
</protein>
<proteinExistence type="predicted"/>
<keyword evidence="2" id="KW-0472">Membrane</keyword>
<gene>
    <name evidence="3" type="ORF">EYF80_012798</name>
</gene>
<dbReference type="Proteomes" id="UP000314294">
    <property type="component" value="Unassembled WGS sequence"/>
</dbReference>